<evidence type="ECO:0000313" key="2">
    <source>
        <dbReference type="Proteomes" id="UP000821865"/>
    </source>
</evidence>
<name>A0ACB8CCH6_DERSI</name>
<gene>
    <name evidence="1" type="ORF">HPB49_025080</name>
</gene>
<comment type="caution">
    <text evidence="1">The sequence shown here is derived from an EMBL/GenBank/DDBJ whole genome shotgun (WGS) entry which is preliminary data.</text>
</comment>
<protein>
    <submittedName>
        <fullName evidence="1">Uncharacterized protein</fullName>
    </submittedName>
</protein>
<evidence type="ECO:0000313" key="1">
    <source>
        <dbReference type="EMBL" id="KAH7938550.1"/>
    </source>
</evidence>
<proteinExistence type="predicted"/>
<reference evidence="1" key="1">
    <citation type="submission" date="2020-05" db="EMBL/GenBank/DDBJ databases">
        <title>Large-scale comparative analyses of tick genomes elucidate their genetic diversity and vector capacities.</title>
        <authorList>
            <person name="Jia N."/>
            <person name="Wang J."/>
            <person name="Shi W."/>
            <person name="Du L."/>
            <person name="Sun Y."/>
            <person name="Zhan W."/>
            <person name="Jiang J."/>
            <person name="Wang Q."/>
            <person name="Zhang B."/>
            <person name="Ji P."/>
            <person name="Sakyi L.B."/>
            <person name="Cui X."/>
            <person name="Yuan T."/>
            <person name="Jiang B."/>
            <person name="Yang W."/>
            <person name="Lam T.T.-Y."/>
            <person name="Chang Q."/>
            <person name="Ding S."/>
            <person name="Wang X."/>
            <person name="Zhu J."/>
            <person name="Ruan X."/>
            <person name="Zhao L."/>
            <person name="Wei J."/>
            <person name="Que T."/>
            <person name="Du C."/>
            <person name="Cheng J."/>
            <person name="Dai P."/>
            <person name="Han X."/>
            <person name="Huang E."/>
            <person name="Gao Y."/>
            <person name="Liu J."/>
            <person name="Shao H."/>
            <person name="Ye R."/>
            <person name="Li L."/>
            <person name="Wei W."/>
            <person name="Wang X."/>
            <person name="Wang C."/>
            <person name="Yang T."/>
            <person name="Huo Q."/>
            <person name="Li W."/>
            <person name="Guo W."/>
            <person name="Chen H."/>
            <person name="Zhou L."/>
            <person name="Ni X."/>
            <person name="Tian J."/>
            <person name="Zhou Y."/>
            <person name="Sheng Y."/>
            <person name="Liu T."/>
            <person name="Pan Y."/>
            <person name="Xia L."/>
            <person name="Li J."/>
            <person name="Zhao F."/>
            <person name="Cao W."/>
        </authorList>
    </citation>
    <scope>NUCLEOTIDE SEQUENCE</scope>
    <source>
        <strain evidence="1">Dsil-2018</strain>
    </source>
</reference>
<accession>A0ACB8CCH6</accession>
<dbReference type="EMBL" id="CM023477">
    <property type="protein sequence ID" value="KAH7938550.1"/>
    <property type="molecule type" value="Genomic_DNA"/>
</dbReference>
<dbReference type="Proteomes" id="UP000821865">
    <property type="component" value="Chromosome 8"/>
</dbReference>
<keyword evidence="2" id="KW-1185">Reference proteome</keyword>
<sequence>MQMWVICVAAGATLTLPLGMVILSYLATPARDMSNFTGGPFGTTKISGTAKTVVHTYQFPIPPSRPTLDPWEGVQASCQQIKQIGDDVHLVSPQRSPPLSQSRRPNIFCLYNNSRFHRGGNHDFLPQNIPFSHCQNVVYWSFGIMDGVPTSRAENFDRMYGLGKLREMASNSNNPGVKILLAMGGYLEDYAQLSLLGRDSGALARFVHSTMAMMRSLVLDGVAIHWLIGEPICQSRAANDAKMLHAILFGLRRIFRLNNFLGKLAIIVPTGTSDTIELVDSLVDIVDYLFMDNRDVWHNLTLDNAICNSWSRDVLVTFSNQYRYAGNEPKFCIVMSVAPFLVETSPSAHIGQPPQLIRLSNFSNYGSAPGMGNAFDMCGSQGACRVREPNNRSSCIFVRGSPPASPPLLYMFNNLMHAADIFRISRRNLTNQCMLLVDLDLDNYARQCGHALDDYWFIRYVDEALNATAPSYLSHTMIGC</sequence>
<organism evidence="1 2">
    <name type="scientific">Dermacentor silvarum</name>
    <name type="common">Tick</name>
    <dbReference type="NCBI Taxonomy" id="543639"/>
    <lineage>
        <taxon>Eukaryota</taxon>
        <taxon>Metazoa</taxon>
        <taxon>Ecdysozoa</taxon>
        <taxon>Arthropoda</taxon>
        <taxon>Chelicerata</taxon>
        <taxon>Arachnida</taxon>
        <taxon>Acari</taxon>
        <taxon>Parasitiformes</taxon>
        <taxon>Ixodida</taxon>
        <taxon>Ixodoidea</taxon>
        <taxon>Ixodidae</taxon>
        <taxon>Rhipicephalinae</taxon>
        <taxon>Dermacentor</taxon>
    </lineage>
</organism>